<sequence>MLEVLPFPASKKKLCADCRTKTPEAIFEILNKINDARLNSSNTTANNVGSSNIIRTSKLAASTTERSAWLSYLLDRLVSHRRALTKDEGKEGWMVKLGEWSRIAFLCVDADDDLKAMCDTLRQKHGSAAEEEALRSLARAALRAYDVDTPNEPATHRLIAGLNDMILAAVKHADEARSFAQVRAVFASAAALRKLAFEVTTGAAVMYDLFDDFERASSATPVLGRRGSLLGVGAGSGGLSRSGSRRAVSEQSVRLPRTPRLPRVPRVPRVPM</sequence>
<evidence type="ECO:0000256" key="1">
    <source>
        <dbReference type="SAM" id="MobiDB-lite"/>
    </source>
</evidence>
<keyword evidence="3" id="KW-1185">Reference proteome</keyword>
<proteinExistence type="predicted"/>
<comment type="caution">
    <text evidence="2">The sequence shown here is derived from an EMBL/GenBank/DDBJ whole genome shotgun (WGS) entry which is preliminary data.</text>
</comment>
<reference evidence="2 3" key="1">
    <citation type="submission" date="2023-01" db="EMBL/GenBank/DDBJ databases">
        <title>Analysis of 21 Apiospora genomes using comparative genomics revels a genus with tremendous synthesis potential of carbohydrate active enzymes and secondary metabolites.</title>
        <authorList>
            <person name="Sorensen T."/>
        </authorList>
    </citation>
    <scope>NUCLEOTIDE SEQUENCE [LARGE SCALE GENOMIC DNA]</scope>
    <source>
        <strain evidence="2 3">CBS 20057</strain>
    </source>
</reference>
<evidence type="ECO:0000313" key="2">
    <source>
        <dbReference type="EMBL" id="KAK8037435.1"/>
    </source>
</evidence>
<evidence type="ECO:0000313" key="3">
    <source>
        <dbReference type="Proteomes" id="UP001396898"/>
    </source>
</evidence>
<gene>
    <name evidence="2" type="ORF">PG991_000781</name>
</gene>
<protein>
    <submittedName>
        <fullName evidence="2">Uncharacterized protein</fullName>
    </submittedName>
</protein>
<feature type="region of interest" description="Disordered" evidence="1">
    <location>
        <begin position="235"/>
        <end position="272"/>
    </location>
</feature>
<accession>A0ABR1SSY1</accession>
<name>A0ABR1SSY1_9PEZI</name>
<organism evidence="2 3">
    <name type="scientific">Apiospora marii</name>
    <dbReference type="NCBI Taxonomy" id="335849"/>
    <lineage>
        <taxon>Eukaryota</taxon>
        <taxon>Fungi</taxon>
        <taxon>Dikarya</taxon>
        <taxon>Ascomycota</taxon>
        <taxon>Pezizomycotina</taxon>
        <taxon>Sordariomycetes</taxon>
        <taxon>Xylariomycetidae</taxon>
        <taxon>Amphisphaeriales</taxon>
        <taxon>Apiosporaceae</taxon>
        <taxon>Apiospora</taxon>
    </lineage>
</organism>
<dbReference type="EMBL" id="JAQQWI010000002">
    <property type="protein sequence ID" value="KAK8037435.1"/>
    <property type="molecule type" value="Genomic_DNA"/>
</dbReference>
<dbReference type="Proteomes" id="UP001396898">
    <property type="component" value="Unassembled WGS sequence"/>
</dbReference>